<proteinExistence type="predicted"/>
<keyword evidence="3" id="KW-1185">Reference proteome</keyword>
<feature type="transmembrane region" description="Helical" evidence="1">
    <location>
        <begin position="395"/>
        <end position="416"/>
    </location>
</feature>
<accession>A0A1U7NT73</accession>
<sequence>MVQSAVQLLRNALEGVLGLALPAGIVLAALLLALLLIGLLDRARFQAGLGWAASHLSGLGRWALAALALGAGLLALDVARRAVDVRLGTQQNARYANAADPDGGQTVQSAPRVTLLQDTTYTRSLSLPPEVFARINVQGGLEPLLPYFGSPDSAGVRDFRENFVRRGNTLVYTREVTLQTEQPVNVDTTAITTDLKFVDPAGGRGSYYNAVFNADYTFTNPLKTAATLRFDFPLPVGSGTLSNFRLTVDGQEFRAGDLTDGSQWQGEVAAGKTVKVNVTYRNQGARSWSYALGGRREAIKAFDLSVNADRPAKFGRYTLFPTSQVRGVLGGQQTLKWQLQNVITAQDVQVIFTGGNLRETLGKVGHAAPVAVLLAALLALAWAATRRLRLLPLPLAAALIGLSLGLVLGGVLTAYLPIWLAEILGVVAGVALGTLALGRPFALPLTLAGVVPLAFLSGGNAGLLLTLLAALTLVLLLRPGLERGGWRPRRLAP</sequence>
<gene>
    <name evidence="2" type="ORF">BOO71_0013012</name>
</gene>
<keyword evidence="1" id="KW-0472">Membrane</keyword>
<dbReference type="OrthoDB" id="60815at2"/>
<keyword evidence="1" id="KW-0812">Transmembrane</keyword>
<evidence type="ECO:0000256" key="1">
    <source>
        <dbReference type="SAM" id="Phobius"/>
    </source>
</evidence>
<feature type="transmembrane region" description="Helical" evidence="1">
    <location>
        <begin position="12"/>
        <end position="39"/>
    </location>
</feature>
<reference evidence="2 3" key="1">
    <citation type="submission" date="2017-01" db="EMBL/GenBank/DDBJ databases">
        <title>Genome Analysis of Deinococcus marmoris KOPRI26562.</title>
        <authorList>
            <person name="Kim J.H."/>
            <person name="Oh H.-M."/>
        </authorList>
    </citation>
    <scope>NUCLEOTIDE SEQUENCE [LARGE SCALE GENOMIC DNA]</scope>
    <source>
        <strain evidence="2 3">KOPRI26562</strain>
    </source>
</reference>
<evidence type="ECO:0000313" key="3">
    <source>
        <dbReference type="Proteomes" id="UP000186607"/>
    </source>
</evidence>
<feature type="transmembrane region" description="Helical" evidence="1">
    <location>
        <begin position="454"/>
        <end position="477"/>
    </location>
</feature>
<comment type="caution">
    <text evidence="2">The sequence shown here is derived from an EMBL/GenBank/DDBJ whole genome shotgun (WGS) entry which is preliminary data.</text>
</comment>
<dbReference type="STRING" id="249408.BOO71_0013012"/>
<feature type="transmembrane region" description="Helical" evidence="1">
    <location>
        <begin position="59"/>
        <end position="79"/>
    </location>
</feature>
<dbReference type="AlphaFoldDB" id="A0A1U7NT73"/>
<name>A0A1U7NT73_9DEIO</name>
<keyword evidence="1" id="KW-1133">Transmembrane helix</keyword>
<evidence type="ECO:0000313" key="2">
    <source>
        <dbReference type="EMBL" id="OLV16111.1"/>
    </source>
</evidence>
<dbReference type="RefSeq" id="WP_075836215.1">
    <property type="nucleotide sequence ID" value="NZ_MSTI01000155.1"/>
</dbReference>
<protein>
    <submittedName>
        <fullName evidence="2">Uncharacterized protein</fullName>
    </submittedName>
</protein>
<organism evidence="2 3">
    <name type="scientific">Deinococcus marmoris</name>
    <dbReference type="NCBI Taxonomy" id="249408"/>
    <lineage>
        <taxon>Bacteria</taxon>
        <taxon>Thermotogati</taxon>
        <taxon>Deinococcota</taxon>
        <taxon>Deinococci</taxon>
        <taxon>Deinococcales</taxon>
        <taxon>Deinococcaceae</taxon>
        <taxon>Deinococcus</taxon>
    </lineage>
</organism>
<dbReference type="EMBL" id="MSTI01000155">
    <property type="protein sequence ID" value="OLV16111.1"/>
    <property type="molecule type" value="Genomic_DNA"/>
</dbReference>
<dbReference type="Proteomes" id="UP000186607">
    <property type="component" value="Unassembled WGS sequence"/>
</dbReference>
<feature type="transmembrane region" description="Helical" evidence="1">
    <location>
        <begin position="364"/>
        <end position="383"/>
    </location>
</feature>
<feature type="transmembrane region" description="Helical" evidence="1">
    <location>
        <begin position="423"/>
        <end position="442"/>
    </location>
</feature>